<comment type="caution">
    <text evidence="1">The sequence shown here is derived from an EMBL/GenBank/DDBJ whole genome shotgun (WGS) entry which is preliminary data.</text>
</comment>
<dbReference type="AlphaFoldDB" id="A0AAN9YN94"/>
<proteinExistence type="predicted"/>
<evidence type="ECO:0000313" key="2">
    <source>
        <dbReference type="Proteomes" id="UP001320420"/>
    </source>
</evidence>
<keyword evidence="2" id="KW-1185">Reference proteome</keyword>
<dbReference type="EMBL" id="JAKJXP020000064">
    <property type="protein sequence ID" value="KAK7750441.1"/>
    <property type="molecule type" value="Genomic_DNA"/>
</dbReference>
<evidence type="ECO:0000313" key="1">
    <source>
        <dbReference type="EMBL" id="KAK7750441.1"/>
    </source>
</evidence>
<gene>
    <name evidence="1" type="ORF">SLS62_007630</name>
</gene>
<accession>A0AAN9YN94</accession>
<sequence length="145" mass="16603">MSRLEVLEAFKKEWTTTEGFRRTIDPGFAQIMKATESPEWLDHQGGTMLLAQSASEQSITIYVPSQELEDELRDLADTDLNAGTVKRIGDILWAFYFPGKDEMFQYFPSNDAAWRVVLQESKVDMSAVANMNEQAWIFFPPDPEE</sequence>
<protein>
    <submittedName>
        <fullName evidence="1">Uncharacterized protein</fullName>
    </submittedName>
</protein>
<reference evidence="1 2" key="1">
    <citation type="submission" date="2024-02" db="EMBL/GenBank/DDBJ databases">
        <title>De novo assembly and annotation of 12 fungi associated with fruit tree decline syndrome in Ontario, Canada.</title>
        <authorList>
            <person name="Sulman M."/>
            <person name="Ellouze W."/>
            <person name="Ilyukhin E."/>
        </authorList>
    </citation>
    <scope>NUCLEOTIDE SEQUENCE [LARGE SCALE GENOMIC DNA]</scope>
    <source>
        <strain evidence="1 2">M11/M66-122</strain>
    </source>
</reference>
<dbReference type="Proteomes" id="UP001320420">
    <property type="component" value="Unassembled WGS sequence"/>
</dbReference>
<organism evidence="1 2">
    <name type="scientific">Diatrype stigma</name>
    <dbReference type="NCBI Taxonomy" id="117547"/>
    <lineage>
        <taxon>Eukaryota</taxon>
        <taxon>Fungi</taxon>
        <taxon>Dikarya</taxon>
        <taxon>Ascomycota</taxon>
        <taxon>Pezizomycotina</taxon>
        <taxon>Sordariomycetes</taxon>
        <taxon>Xylariomycetidae</taxon>
        <taxon>Xylariales</taxon>
        <taxon>Diatrypaceae</taxon>
        <taxon>Diatrype</taxon>
    </lineage>
</organism>
<name>A0AAN9YN94_9PEZI</name>